<evidence type="ECO:0000313" key="7">
    <source>
        <dbReference type="Proteomes" id="UP000199416"/>
    </source>
</evidence>
<dbReference type="PANTHER" id="PTHR33164:SF57">
    <property type="entry name" value="MARR-FAMILY TRANSCRIPTIONAL REGULATOR"/>
    <property type="match status" value="1"/>
</dbReference>
<keyword evidence="3" id="KW-0804">Transcription</keyword>
<dbReference type="SUPFAM" id="SSF46785">
    <property type="entry name" value="Winged helix' DNA-binding domain"/>
    <property type="match status" value="1"/>
</dbReference>
<dbReference type="GO" id="GO:0003700">
    <property type="term" value="F:DNA-binding transcription factor activity"/>
    <property type="evidence" value="ECO:0007669"/>
    <property type="project" value="InterPro"/>
</dbReference>
<dbReference type="EMBL" id="FMZF01000001">
    <property type="protein sequence ID" value="SDC15267.1"/>
    <property type="molecule type" value="Genomic_DNA"/>
</dbReference>
<dbReference type="InterPro" id="IPR039422">
    <property type="entry name" value="MarR/SlyA-like"/>
</dbReference>
<dbReference type="Pfam" id="PF01047">
    <property type="entry name" value="MarR"/>
    <property type="match status" value="1"/>
</dbReference>
<evidence type="ECO:0000259" key="5">
    <source>
        <dbReference type="PROSITE" id="PS50995"/>
    </source>
</evidence>
<sequence>MHVFLSSVPGAPVTSSPALPGAAPPSDRLAELRTLSEQLPRFLRVLHALKAQATEGRERAALVLLFPLVRLGPLRQGALAELVHADPSTVSRHVAVLIEHGLVQRVADETDGRASLLVVTDAGHRSLEQLRAEREAHLARVTADWPPEDVHTLVSLFGRLVDDLAASLPTEPAAVPAAPSPREKS</sequence>
<dbReference type="GO" id="GO:0006950">
    <property type="term" value="P:response to stress"/>
    <property type="evidence" value="ECO:0007669"/>
    <property type="project" value="TreeGrafter"/>
</dbReference>
<feature type="region of interest" description="Disordered" evidence="4">
    <location>
        <begin position="1"/>
        <end position="25"/>
    </location>
</feature>
<feature type="compositionally biased region" description="Low complexity" evidence="4">
    <location>
        <begin position="15"/>
        <end position="25"/>
    </location>
</feature>
<dbReference type="InterPro" id="IPR036388">
    <property type="entry name" value="WH-like_DNA-bd_sf"/>
</dbReference>
<keyword evidence="1" id="KW-0805">Transcription regulation</keyword>
<dbReference type="InterPro" id="IPR000835">
    <property type="entry name" value="HTH_MarR-typ"/>
</dbReference>
<dbReference type="AlphaFoldDB" id="A0A1G6J9H6"/>
<evidence type="ECO:0000256" key="1">
    <source>
        <dbReference type="ARBA" id="ARBA00023015"/>
    </source>
</evidence>
<name>A0A1G6J9H6_9ACTN</name>
<evidence type="ECO:0000256" key="3">
    <source>
        <dbReference type="ARBA" id="ARBA00023163"/>
    </source>
</evidence>
<keyword evidence="2 6" id="KW-0238">DNA-binding</keyword>
<dbReference type="SMART" id="SM00347">
    <property type="entry name" value="HTH_MARR"/>
    <property type="match status" value="1"/>
</dbReference>
<dbReference type="PROSITE" id="PS01117">
    <property type="entry name" value="HTH_MARR_1"/>
    <property type="match status" value="1"/>
</dbReference>
<evidence type="ECO:0000256" key="2">
    <source>
        <dbReference type="ARBA" id="ARBA00023125"/>
    </source>
</evidence>
<feature type="domain" description="HTH marR-type" evidence="5">
    <location>
        <begin position="25"/>
        <end position="162"/>
    </location>
</feature>
<gene>
    <name evidence="6" type="ORF">SAMN05660690_0719</name>
</gene>
<organism evidence="6 7">
    <name type="scientific">Geodermatophilus telluris</name>
    <dbReference type="NCBI Taxonomy" id="1190417"/>
    <lineage>
        <taxon>Bacteria</taxon>
        <taxon>Bacillati</taxon>
        <taxon>Actinomycetota</taxon>
        <taxon>Actinomycetes</taxon>
        <taxon>Geodermatophilales</taxon>
        <taxon>Geodermatophilaceae</taxon>
        <taxon>Geodermatophilus</taxon>
    </lineage>
</organism>
<dbReference type="Gene3D" id="1.10.10.10">
    <property type="entry name" value="Winged helix-like DNA-binding domain superfamily/Winged helix DNA-binding domain"/>
    <property type="match status" value="1"/>
</dbReference>
<dbReference type="PANTHER" id="PTHR33164">
    <property type="entry name" value="TRANSCRIPTIONAL REGULATOR, MARR FAMILY"/>
    <property type="match status" value="1"/>
</dbReference>
<evidence type="ECO:0000313" key="6">
    <source>
        <dbReference type="EMBL" id="SDC15267.1"/>
    </source>
</evidence>
<dbReference type="InterPro" id="IPR023187">
    <property type="entry name" value="Tscrpt_reg_MarR-type_CS"/>
</dbReference>
<reference evidence="7" key="1">
    <citation type="submission" date="2016-10" db="EMBL/GenBank/DDBJ databases">
        <authorList>
            <person name="Varghese N."/>
            <person name="Submissions S."/>
        </authorList>
    </citation>
    <scope>NUCLEOTIDE SEQUENCE [LARGE SCALE GENOMIC DNA]</scope>
    <source>
        <strain evidence="7">DSM 45421</strain>
    </source>
</reference>
<dbReference type="GO" id="GO:0003677">
    <property type="term" value="F:DNA binding"/>
    <property type="evidence" value="ECO:0007669"/>
    <property type="project" value="UniProtKB-KW"/>
</dbReference>
<dbReference type="STRING" id="1190417.SAMN05660690_0719"/>
<dbReference type="PROSITE" id="PS50995">
    <property type="entry name" value="HTH_MARR_2"/>
    <property type="match status" value="1"/>
</dbReference>
<accession>A0A1G6J9H6</accession>
<protein>
    <submittedName>
        <fullName evidence="6">DNA-binding transcriptional regulator, MarR family</fullName>
    </submittedName>
</protein>
<evidence type="ECO:0000256" key="4">
    <source>
        <dbReference type="SAM" id="MobiDB-lite"/>
    </source>
</evidence>
<proteinExistence type="predicted"/>
<keyword evidence="7" id="KW-1185">Reference proteome</keyword>
<dbReference type="InterPro" id="IPR036390">
    <property type="entry name" value="WH_DNA-bd_sf"/>
</dbReference>
<dbReference type="Proteomes" id="UP000199416">
    <property type="component" value="Unassembled WGS sequence"/>
</dbReference>